<comment type="caution">
    <text evidence="7">The sequence shown here is derived from an EMBL/GenBank/DDBJ whole genome shotgun (WGS) entry which is preliminary data.</text>
</comment>
<protein>
    <recommendedName>
        <fullName evidence="9">Polyprenyl synthetase</fullName>
    </recommendedName>
</protein>
<evidence type="ECO:0000256" key="5">
    <source>
        <dbReference type="ARBA" id="ARBA00022842"/>
    </source>
</evidence>
<dbReference type="PANTHER" id="PTHR12001">
    <property type="entry name" value="GERANYLGERANYL PYROPHOSPHATE SYNTHASE"/>
    <property type="match status" value="1"/>
</dbReference>
<evidence type="ECO:0000313" key="7">
    <source>
        <dbReference type="EMBL" id="PIP60265.1"/>
    </source>
</evidence>
<reference evidence="7 8" key="1">
    <citation type="submission" date="2017-09" db="EMBL/GenBank/DDBJ databases">
        <title>Depth-based differentiation of microbial function through sediment-hosted aquifers and enrichment of novel symbionts in the deep terrestrial subsurface.</title>
        <authorList>
            <person name="Probst A.J."/>
            <person name="Ladd B."/>
            <person name="Jarett J.K."/>
            <person name="Geller-Mcgrath D.E."/>
            <person name="Sieber C.M."/>
            <person name="Emerson J.B."/>
            <person name="Anantharaman K."/>
            <person name="Thomas B.C."/>
            <person name="Malmstrom R."/>
            <person name="Stieglmeier M."/>
            <person name="Klingl A."/>
            <person name="Woyke T."/>
            <person name="Ryan C.M."/>
            <person name="Banfield J.F."/>
        </authorList>
    </citation>
    <scope>NUCLEOTIDE SEQUENCE [LARGE SCALE GENOMIC DNA]</scope>
    <source>
        <strain evidence="7">CG22_combo_CG10-13_8_21_14_all_47_17</strain>
    </source>
</reference>
<dbReference type="GO" id="GO:0004659">
    <property type="term" value="F:prenyltransferase activity"/>
    <property type="evidence" value="ECO:0007669"/>
    <property type="project" value="InterPro"/>
</dbReference>
<sequence>MDIVSFKKRFDPFLRAQMDAFVQRASGQVSDTFIRSLIHHPETITLSGGKRLRPYLAFLGYKVFHGKKEAAALRLFTALELFHAFALIHDDIIDRGNKRHGKETTHRFAARRLHTLKRRGEFDRIAESQAILAGDLLLSWSFESLEQGLAKEEKAISGTVRRVYHAMIEEVILGQMIDVDLTTRRRANTELIYQKMRMKTAGYSFVRPLMIGAAFAGGGKTVESFTKAFGEPLGVAFQIQDDLFDVMSSATAIQKNVMTDLAEHQHTVFTQYVFEHGTAAEKKLLQSLMGSSLTKKDCERARRLFEETGAIAYGKTRIAAELDICERVLSRAPFSKKQAQPLSELVELIRARKA</sequence>
<dbReference type="InterPro" id="IPR000092">
    <property type="entry name" value="Polyprenyl_synt"/>
</dbReference>
<dbReference type="AlphaFoldDB" id="A0A2H0BRG6"/>
<evidence type="ECO:0000256" key="2">
    <source>
        <dbReference type="ARBA" id="ARBA00006706"/>
    </source>
</evidence>
<keyword evidence="3 6" id="KW-0808">Transferase</keyword>
<dbReference type="PANTHER" id="PTHR12001:SF85">
    <property type="entry name" value="SHORT CHAIN ISOPRENYL DIPHOSPHATE SYNTHASE"/>
    <property type="match status" value="1"/>
</dbReference>
<keyword evidence="5" id="KW-0460">Magnesium</keyword>
<name>A0A2H0BRG6_9BACT</name>
<keyword evidence="4" id="KW-0479">Metal-binding</keyword>
<gene>
    <name evidence="7" type="ORF">COX00_04385</name>
</gene>
<dbReference type="PROSITE" id="PS00444">
    <property type="entry name" value="POLYPRENYL_SYNTHASE_2"/>
    <property type="match status" value="1"/>
</dbReference>
<comment type="cofactor">
    <cofactor evidence="1">
        <name>Mg(2+)</name>
        <dbReference type="ChEBI" id="CHEBI:18420"/>
    </cofactor>
</comment>
<evidence type="ECO:0000256" key="4">
    <source>
        <dbReference type="ARBA" id="ARBA00022723"/>
    </source>
</evidence>
<dbReference type="EMBL" id="PCSZ01000076">
    <property type="protein sequence ID" value="PIP60265.1"/>
    <property type="molecule type" value="Genomic_DNA"/>
</dbReference>
<comment type="similarity">
    <text evidence="2 6">Belongs to the FPP/GGPP synthase family.</text>
</comment>
<dbReference type="SUPFAM" id="SSF48576">
    <property type="entry name" value="Terpenoid synthases"/>
    <property type="match status" value="1"/>
</dbReference>
<evidence type="ECO:0000313" key="8">
    <source>
        <dbReference type="Proteomes" id="UP000231581"/>
    </source>
</evidence>
<dbReference type="GO" id="GO:0046872">
    <property type="term" value="F:metal ion binding"/>
    <property type="evidence" value="ECO:0007669"/>
    <property type="project" value="UniProtKB-KW"/>
</dbReference>
<organism evidence="7 8">
    <name type="scientific">Candidatus Uhrbacteria bacterium CG22_combo_CG10-13_8_21_14_all_47_17</name>
    <dbReference type="NCBI Taxonomy" id="1975041"/>
    <lineage>
        <taxon>Bacteria</taxon>
        <taxon>Candidatus Uhriibacteriota</taxon>
    </lineage>
</organism>
<proteinExistence type="inferred from homology"/>
<dbReference type="InterPro" id="IPR008949">
    <property type="entry name" value="Isoprenoid_synthase_dom_sf"/>
</dbReference>
<evidence type="ECO:0000256" key="3">
    <source>
        <dbReference type="ARBA" id="ARBA00022679"/>
    </source>
</evidence>
<accession>A0A2H0BRG6</accession>
<dbReference type="GO" id="GO:0008299">
    <property type="term" value="P:isoprenoid biosynthetic process"/>
    <property type="evidence" value="ECO:0007669"/>
    <property type="project" value="InterPro"/>
</dbReference>
<evidence type="ECO:0008006" key="9">
    <source>
        <dbReference type="Google" id="ProtNLM"/>
    </source>
</evidence>
<dbReference type="SFLD" id="SFLDS00005">
    <property type="entry name" value="Isoprenoid_Synthase_Type_I"/>
    <property type="match status" value="1"/>
</dbReference>
<dbReference type="CDD" id="cd00685">
    <property type="entry name" value="Trans_IPPS_HT"/>
    <property type="match status" value="1"/>
</dbReference>
<dbReference type="Gene3D" id="1.10.600.10">
    <property type="entry name" value="Farnesyl Diphosphate Synthase"/>
    <property type="match status" value="1"/>
</dbReference>
<dbReference type="Pfam" id="PF00348">
    <property type="entry name" value="polyprenyl_synt"/>
    <property type="match status" value="1"/>
</dbReference>
<dbReference type="InterPro" id="IPR033749">
    <property type="entry name" value="Polyprenyl_synt_CS"/>
</dbReference>
<dbReference type="Proteomes" id="UP000231581">
    <property type="component" value="Unassembled WGS sequence"/>
</dbReference>
<evidence type="ECO:0000256" key="6">
    <source>
        <dbReference type="RuleBase" id="RU004466"/>
    </source>
</evidence>
<evidence type="ECO:0000256" key="1">
    <source>
        <dbReference type="ARBA" id="ARBA00001946"/>
    </source>
</evidence>